<evidence type="ECO:0000256" key="4">
    <source>
        <dbReference type="ARBA" id="ARBA00022692"/>
    </source>
</evidence>
<evidence type="ECO:0000256" key="3">
    <source>
        <dbReference type="ARBA" id="ARBA00022475"/>
    </source>
</evidence>
<dbReference type="EMBL" id="FNSD01000001">
    <property type="protein sequence ID" value="SEB57650.1"/>
    <property type="molecule type" value="Genomic_DNA"/>
</dbReference>
<name>A0A1H4KGK1_9BACT</name>
<evidence type="ECO:0000313" key="10">
    <source>
        <dbReference type="Proteomes" id="UP000182409"/>
    </source>
</evidence>
<dbReference type="PANTHER" id="PTHR34582:SF6">
    <property type="entry name" value="UPF0702 TRANSMEMBRANE PROTEIN YCAP"/>
    <property type="match status" value="1"/>
</dbReference>
<keyword evidence="4 7" id="KW-0812">Transmembrane</keyword>
<dbReference type="InterPro" id="IPR023090">
    <property type="entry name" value="UPF0702_alpha/beta_dom_sf"/>
</dbReference>
<feature type="transmembrane region" description="Helical" evidence="7">
    <location>
        <begin position="6"/>
        <end position="25"/>
    </location>
</feature>
<dbReference type="Pfam" id="PF04239">
    <property type="entry name" value="DUF421"/>
    <property type="match status" value="1"/>
</dbReference>
<evidence type="ECO:0000256" key="5">
    <source>
        <dbReference type="ARBA" id="ARBA00022989"/>
    </source>
</evidence>
<evidence type="ECO:0000313" key="9">
    <source>
        <dbReference type="EMBL" id="SEB57650.1"/>
    </source>
</evidence>
<protein>
    <recommendedName>
        <fullName evidence="8">YetF C-terminal domain-containing protein</fullName>
    </recommendedName>
</protein>
<evidence type="ECO:0000256" key="6">
    <source>
        <dbReference type="ARBA" id="ARBA00023136"/>
    </source>
</evidence>
<dbReference type="RefSeq" id="WP_074652775.1">
    <property type="nucleotide sequence ID" value="NZ_FNSD01000001.1"/>
</dbReference>
<dbReference type="OrthoDB" id="9793799at2"/>
<keyword evidence="3" id="KW-1003">Cell membrane</keyword>
<dbReference type="PANTHER" id="PTHR34582">
    <property type="entry name" value="UPF0702 TRANSMEMBRANE PROTEIN YCAP"/>
    <property type="match status" value="1"/>
</dbReference>
<evidence type="ECO:0000256" key="7">
    <source>
        <dbReference type="SAM" id="Phobius"/>
    </source>
</evidence>
<keyword evidence="6 7" id="KW-0472">Membrane</keyword>
<sequence length="151" mass="16802">MEAFGAIIRALWGYFSLVFISRIVGRRPGKQLTPFEFVLVFFLGGLTLTGMVGPQASTTNAITEILTVACGHTFLVWLRTKSSWAARLLDGTPLILLEGNTWRSRTMRKMRISPDDVMAMARDQGLRTPDEIDTATLERNGEISIVPLKES</sequence>
<dbReference type="AlphaFoldDB" id="A0A1H4KGK1"/>
<comment type="subcellular location">
    <subcellularLocation>
        <location evidence="1">Cell membrane</location>
        <topology evidence="1">Multi-pass membrane protein</topology>
    </subcellularLocation>
</comment>
<organism evidence="9 10">
    <name type="scientific">Terriglobus roseus</name>
    <dbReference type="NCBI Taxonomy" id="392734"/>
    <lineage>
        <taxon>Bacteria</taxon>
        <taxon>Pseudomonadati</taxon>
        <taxon>Acidobacteriota</taxon>
        <taxon>Terriglobia</taxon>
        <taxon>Terriglobales</taxon>
        <taxon>Acidobacteriaceae</taxon>
        <taxon>Terriglobus</taxon>
    </lineage>
</organism>
<feature type="transmembrane region" description="Helical" evidence="7">
    <location>
        <begin position="61"/>
        <end position="78"/>
    </location>
</feature>
<dbReference type="Gene3D" id="3.30.240.20">
    <property type="entry name" value="bsu07140 like domains"/>
    <property type="match status" value="1"/>
</dbReference>
<accession>A0A1H4KGK1</accession>
<feature type="domain" description="YetF C-terminal" evidence="8">
    <location>
        <begin position="81"/>
        <end position="149"/>
    </location>
</feature>
<comment type="similarity">
    <text evidence="2">Belongs to the UPF0702 family.</text>
</comment>
<reference evidence="9 10" key="1">
    <citation type="submission" date="2016-10" db="EMBL/GenBank/DDBJ databases">
        <authorList>
            <person name="de Groot N.N."/>
        </authorList>
    </citation>
    <scope>NUCLEOTIDE SEQUENCE [LARGE SCALE GENOMIC DNA]</scope>
    <source>
        <strain evidence="9 10">AB35.6</strain>
    </source>
</reference>
<evidence type="ECO:0000259" key="8">
    <source>
        <dbReference type="Pfam" id="PF04239"/>
    </source>
</evidence>
<keyword evidence="5 7" id="KW-1133">Transmembrane helix</keyword>
<dbReference type="InterPro" id="IPR007353">
    <property type="entry name" value="DUF421"/>
</dbReference>
<gene>
    <name evidence="9" type="ORF">SAMN05443244_1188</name>
</gene>
<evidence type="ECO:0000256" key="2">
    <source>
        <dbReference type="ARBA" id="ARBA00006448"/>
    </source>
</evidence>
<feature type="transmembrane region" description="Helical" evidence="7">
    <location>
        <begin position="37"/>
        <end position="55"/>
    </location>
</feature>
<dbReference type="Proteomes" id="UP000182409">
    <property type="component" value="Unassembled WGS sequence"/>
</dbReference>
<proteinExistence type="inferred from homology"/>
<evidence type="ECO:0000256" key="1">
    <source>
        <dbReference type="ARBA" id="ARBA00004651"/>
    </source>
</evidence>
<dbReference type="GO" id="GO:0005886">
    <property type="term" value="C:plasma membrane"/>
    <property type="evidence" value="ECO:0007669"/>
    <property type="project" value="UniProtKB-SubCell"/>
</dbReference>